<proteinExistence type="predicted"/>
<dbReference type="InterPro" id="IPR025336">
    <property type="entry name" value="SCO4226-like"/>
</dbReference>
<dbReference type="EMBL" id="JBHRTD010000018">
    <property type="protein sequence ID" value="MFC3140670.1"/>
    <property type="molecule type" value="Genomic_DNA"/>
</dbReference>
<reference evidence="2" key="1">
    <citation type="journal article" date="2019" name="Int. J. Syst. Evol. Microbiol.">
        <title>The Global Catalogue of Microorganisms (GCM) 10K type strain sequencing project: providing services to taxonomists for standard genome sequencing and annotation.</title>
        <authorList>
            <consortium name="The Broad Institute Genomics Platform"/>
            <consortium name="The Broad Institute Genome Sequencing Center for Infectious Disease"/>
            <person name="Wu L."/>
            <person name="Ma J."/>
        </authorList>
    </citation>
    <scope>NUCLEOTIDE SEQUENCE [LARGE SCALE GENOMIC DNA]</scope>
    <source>
        <strain evidence="2">KCTC 52277</strain>
    </source>
</reference>
<dbReference type="Pfam" id="PF14026">
    <property type="entry name" value="SCO4226-like"/>
    <property type="match status" value="1"/>
</dbReference>
<gene>
    <name evidence="1" type="ORF">ACFOE0_21175</name>
</gene>
<sequence length="92" mass="10148">MNKYIIERNIPDAGKLTQEQLSGISQTSCCVLNELGPEIKWLESYVTGDKIYCVYLAESEDIIRQHARQGGFPADNISMVTAIINPSTATLA</sequence>
<dbReference type="Proteomes" id="UP001595621">
    <property type="component" value="Unassembled WGS sequence"/>
</dbReference>
<dbReference type="RefSeq" id="WP_115135225.1">
    <property type="nucleotide sequence ID" value="NZ_JBHRTD010000018.1"/>
</dbReference>
<evidence type="ECO:0000313" key="1">
    <source>
        <dbReference type="EMBL" id="MFC3140670.1"/>
    </source>
</evidence>
<evidence type="ECO:0000313" key="2">
    <source>
        <dbReference type="Proteomes" id="UP001595621"/>
    </source>
</evidence>
<protein>
    <submittedName>
        <fullName evidence="1">DUF4242 domain-containing protein</fullName>
    </submittedName>
</protein>
<comment type="caution">
    <text evidence="1">The sequence shown here is derived from an EMBL/GenBank/DDBJ whole genome shotgun (WGS) entry which is preliminary data.</text>
</comment>
<name>A0ABV7GH28_9GAMM</name>
<keyword evidence="2" id="KW-1185">Reference proteome</keyword>
<accession>A0ABV7GH28</accession>
<organism evidence="1 2">
    <name type="scientific">Shewanella submarina</name>
    <dbReference type="NCBI Taxonomy" id="2016376"/>
    <lineage>
        <taxon>Bacteria</taxon>
        <taxon>Pseudomonadati</taxon>
        <taxon>Pseudomonadota</taxon>
        <taxon>Gammaproteobacteria</taxon>
        <taxon>Alteromonadales</taxon>
        <taxon>Shewanellaceae</taxon>
        <taxon>Shewanella</taxon>
    </lineage>
</organism>